<dbReference type="SUPFAM" id="SSF101908">
    <property type="entry name" value="Putative isomerase YbhE"/>
    <property type="match status" value="1"/>
</dbReference>
<protein>
    <submittedName>
        <fullName evidence="1">WD40 repeat domain-containing protein</fullName>
    </submittedName>
</protein>
<evidence type="ECO:0000313" key="1">
    <source>
        <dbReference type="EMBL" id="MFD0854324.1"/>
    </source>
</evidence>
<dbReference type="Gene3D" id="2.130.10.10">
    <property type="entry name" value="YVTN repeat-like/Quinoprotein amine dehydrogenase"/>
    <property type="match status" value="1"/>
</dbReference>
<proteinExistence type="predicted"/>
<dbReference type="InterPro" id="IPR015943">
    <property type="entry name" value="WD40/YVTN_repeat-like_dom_sf"/>
</dbReference>
<dbReference type="Proteomes" id="UP001597083">
    <property type="component" value="Unassembled WGS sequence"/>
</dbReference>
<keyword evidence="2" id="KW-1185">Reference proteome</keyword>
<dbReference type="EMBL" id="JBHTIR010002854">
    <property type="protein sequence ID" value="MFD0854324.1"/>
    <property type="molecule type" value="Genomic_DNA"/>
</dbReference>
<gene>
    <name evidence="1" type="ORF">ACFQ07_18945</name>
</gene>
<feature type="non-terminal residue" evidence="1">
    <location>
        <position position="1"/>
    </location>
</feature>
<evidence type="ECO:0000313" key="2">
    <source>
        <dbReference type="Proteomes" id="UP001597083"/>
    </source>
</evidence>
<name>A0ABW3CIF8_9ACTN</name>
<reference evidence="2" key="1">
    <citation type="journal article" date="2019" name="Int. J. Syst. Evol. Microbiol.">
        <title>The Global Catalogue of Microorganisms (GCM) 10K type strain sequencing project: providing services to taxonomists for standard genome sequencing and annotation.</title>
        <authorList>
            <consortium name="The Broad Institute Genomics Platform"/>
            <consortium name="The Broad Institute Genome Sequencing Center for Infectious Disease"/>
            <person name="Wu L."/>
            <person name="Ma J."/>
        </authorList>
    </citation>
    <scope>NUCLEOTIDE SEQUENCE [LARGE SCALE GENOMIC DNA]</scope>
    <source>
        <strain evidence="2">JCM 31696</strain>
    </source>
</reference>
<sequence>AMLTFLPDGRSLILASGFGRVEFPTGRVLARPPSGFVVDAVSDDGRTLFTYPSASNWPGIRFWDARTLHPDGQGLRTGNLSYTSAARPAASPDGNRFVSVHDAGKDRYQIRLWDRRARKQLGVPFTGLTEPVGLVTFTPDGSAVFAVDSRGRTYTYPVARDRLIRDLCEQSGGGLTEAQWKQHIPDVPYRETCPG</sequence>
<organism evidence="1 2">
    <name type="scientific">Actinomadura adrarensis</name>
    <dbReference type="NCBI Taxonomy" id="1819600"/>
    <lineage>
        <taxon>Bacteria</taxon>
        <taxon>Bacillati</taxon>
        <taxon>Actinomycetota</taxon>
        <taxon>Actinomycetes</taxon>
        <taxon>Streptosporangiales</taxon>
        <taxon>Thermomonosporaceae</taxon>
        <taxon>Actinomadura</taxon>
    </lineage>
</organism>
<comment type="caution">
    <text evidence="1">The sequence shown here is derived from an EMBL/GenBank/DDBJ whole genome shotgun (WGS) entry which is preliminary data.</text>
</comment>
<accession>A0ABW3CIF8</accession>